<comment type="similarity">
    <text evidence="1">Belongs to the short-chain dehydrogenases/reductases (SDR) family.</text>
</comment>
<dbReference type="Gene3D" id="3.40.50.720">
    <property type="entry name" value="NAD(P)-binding Rossmann-like Domain"/>
    <property type="match status" value="1"/>
</dbReference>
<feature type="compositionally biased region" description="Acidic residues" evidence="4">
    <location>
        <begin position="332"/>
        <end position="343"/>
    </location>
</feature>
<dbReference type="SUPFAM" id="SSF51735">
    <property type="entry name" value="NAD(P)-binding Rossmann-fold domains"/>
    <property type="match status" value="1"/>
</dbReference>
<sequence length="625" mass="67790">MTEKLPVDYANLPNKSILITGGASGLGLATATRFAEHGAYITLVDRNEEQGRAAEASLTSKGYHVTFIQADVTDWTSSVQAFKHAVASTPRKTLDGAFLFAGVGGDGRNLTKQIETENPEVSLDIDPIEPSTKVVDINLGGLLKSAKLALHYFRLPAAPGAPPISPSNGKKPLFLVASLAGYIDYDSTHYCTSKYGVRGLFRSLRIASHLPDSIFTVNLVAPGYTPTPMVMNYNPGDGTRQKAIEAVEKAGLFAPIEYVVQAASLCATRTDAVNGRSFGTWPHGWFDQMEDYDECFGGKTVVEHDWPASALPLAANNVPVLGEQNCNTDGDQSQDDDQDEDLDDSLDHAADVLVNNKALTHDEAIAWLNRIHLQNQQARSSLSQTPPQGQAVPLTPQGQTMSDRIGEMAKNAIMKMAEEDLEKAAKILQFGVIAAQLLQRCQAVSLTVPTGNTTQSLNEAPTELAEPFRSSYATDVTKKHLRSKTELSVVLEIVLTYERSALPSNSRSGGGVQNATCQVWADLQTRGIDVSLLQLHNKLEKFFTPLASQSLSTVTLNIIPEIIDRLDMHIETAGRNNCADLDTTVDPNHRAAFAPPEDDLLFSVPLKYVSDVLHGGQQRQEDGRD</sequence>
<evidence type="ECO:0000256" key="4">
    <source>
        <dbReference type="SAM" id="MobiDB-lite"/>
    </source>
</evidence>
<dbReference type="PANTHER" id="PTHR43180">
    <property type="entry name" value="3-OXOACYL-(ACYL-CARRIER-PROTEIN) REDUCTASE (AFU_ORTHOLOGUE AFUA_6G11210)"/>
    <property type="match status" value="1"/>
</dbReference>
<dbReference type="Pfam" id="PF00106">
    <property type="entry name" value="adh_short"/>
    <property type="match status" value="1"/>
</dbReference>
<evidence type="ECO:0000313" key="6">
    <source>
        <dbReference type="Proteomes" id="UP001309876"/>
    </source>
</evidence>
<accession>A0AAN7YKU8</accession>
<dbReference type="InterPro" id="IPR002347">
    <property type="entry name" value="SDR_fam"/>
</dbReference>
<organism evidence="5 6">
    <name type="scientific">Lithohypha guttulata</name>
    <dbReference type="NCBI Taxonomy" id="1690604"/>
    <lineage>
        <taxon>Eukaryota</taxon>
        <taxon>Fungi</taxon>
        <taxon>Dikarya</taxon>
        <taxon>Ascomycota</taxon>
        <taxon>Pezizomycotina</taxon>
        <taxon>Eurotiomycetes</taxon>
        <taxon>Chaetothyriomycetidae</taxon>
        <taxon>Chaetothyriales</taxon>
        <taxon>Trichomeriaceae</taxon>
        <taxon>Lithohypha</taxon>
    </lineage>
</organism>
<dbReference type="InterPro" id="IPR036291">
    <property type="entry name" value="NAD(P)-bd_dom_sf"/>
</dbReference>
<feature type="compositionally biased region" description="Polar residues" evidence="4">
    <location>
        <begin position="379"/>
        <end position="388"/>
    </location>
</feature>
<dbReference type="GO" id="GO:0016491">
    <property type="term" value="F:oxidoreductase activity"/>
    <property type="evidence" value="ECO:0007669"/>
    <property type="project" value="UniProtKB-KW"/>
</dbReference>
<dbReference type="EMBL" id="JAVRRJ010000001">
    <property type="protein sequence ID" value="KAK5090721.1"/>
    <property type="molecule type" value="Genomic_DNA"/>
</dbReference>
<feature type="region of interest" description="Disordered" evidence="4">
    <location>
        <begin position="321"/>
        <end position="343"/>
    </location>
</feature>
<evidence type="ECO:0000256" key="3">
    <source>
        <dbReference type="ARBA" id="ARBA00023002"/>
    </source>
</evidence>
<dbReference type="Proteomes" id="UP001309876">
    <property type="component" value="Unassembled WGS sequence"/>
</dbReference>
<keyword evidence="2" id="KW-0521">NADP</keyword>
<evidence type="ECO:0000313" key="5">
    <source>
        <dbReference type="EMBL" id="KAK5090721.1"/>
    </source>
</evidence>
<feature type="region of interest" description="Disordered" evidence="4">
    <location>
        <begin position="379"/>
        <end position="400"/>
    </location>
</feature>
<dbReference type="InterPro" id="IPR020904">
    <property type="entry name" value="Sc_DH/Rdtase_CS"/>
</dbReference>
<gene>
    <name evidence="5" type="ORF">LTR05_000896</name>
</gene>
<keyword evidence="6" id="KW-1185">Reference proteome</keyword>
<dbReference type="PANTHER" id="PTHR43180:SF16">
    <property type="entry name" value="BACILYSIN BIOSYNTHESIS OXIDOREDUCTASE BACC"/>
    <property type="match status" value="1"/>
</dbReference>
<proteinExistence type="inferred from homology"/>
<comment type="caution">
    <text evidence="5">The sequence shown here is derived from an EMBL/GenBank/DDBJ whole genome shotgun (WGS) entry which is preliminary data.</text>
</comment>
<reference evidence="5 6" key="1">
    <citation type="submission" date="2023-08" db="EMBL/GenBank/DDBJ databases">
        <title>Black Yeasts Isolated from many extreme environments.</title>
        <authorList>
            <person name="Coleine C."/>
            <person name="Stajich J.E."/>
            <person name="Selbmann L."/>
        </authorList>
    </citation>
    <scope>NUCLEOTIDE SEQUENCE [LARGE SCALE GENOMIC DNA]</scope>
    <source>
        <strain evidence="5 6">CCFEE 5910</strain>
    </source>
</reference>
<dbReference type="PRINTS" id="PR00081">
    <property type="entry name" value="GDHRDH"/>
</dbReference>
<evidence type="ECO:0000256" key="1">
    <source>
        <dbReference type="ARBA" id="ARBA00006484"/>
    </source>
</evidence>
<evidence type="ECO:0000256" key="2">
    <source>
        <dbReference type="ARBA" id="ARBA00022857"/>
    </source>
</evidence>
<keyword evidence="3" id="KW-0560">Oxidoreductase</keyword>
<dbReference type="AlphaFoldDB" id="A0AAN7YKU8"/>
<protein>
    <submittedName>
        <fullName evidence="5">Uncharacterized protein</fullName>
    </submittedName>
</protein>
<name>A0AAN7YKU8_9EURO</name>
<dbReference type="PROSITE" id="PS00061">
    <property type="entry name" value="ADH_SHORT"/>
    <property type="match status" value="1"/>
</dbReference>